<dbReference type="EMBL" id="BLXT01007302">
    <property type="protein sequence ID" value="GFO37687.1"/>
    <property type="molecule type" value="Genomic_DNA"/>
</dbReference>
<protein>
    <submittedName>
        <fullName evidence="1">Uncharacterized protein</fullName>
    </submittedName>
</protein>
<evidence type="ECO:0000313" key="2">
    <source>
        <dbReference type="Proteomes" id="UP000735302"/>
    </source>
</evidence>
<organism evidence="1 2">
    <name type="scientific">Plakobranchus ocellatus</name>
    <dbReference type="NCBI Taxonomy" id="259542"/>
    <lineage>
        <taxon>Eukaryota</taxon>
        <taxon>Metazoa</taxon>
        <taxon>Spiralia</taxon>
        <taxon>Lophotrochozoa</taxon>
        <taxon>Mollusca</taxon>
        <taxon>Gastropoda</taxon>
        <taxon>Heterobranchia</taxon>
        <taxon>Euthyneura</taxon>
        <taxon>Panpulmonata</taxon>
        <taxon>Sacoglossa</taxon>
        <taxon>Placobranchoidea</taxon>
        <taxon>Plakobranchidae</taxon>
        <taxon>Plakobranchus</taxon>
    </lineage>
</organism>
<gene>
    <name evidence="1" type="ORF">PoB_006419200</name>
</gene>
<dbReference type="Proteomes" id="UP000735302">
    <property type="component" value="Unassembled WGS sequence"/>
</dbReference>
<reference evidence="1 2" key="1">
    <citation type="journal article" date="2021" name="Elife">
        <title>Chloroplast acquisition without the gene transfer in kleptoplastic sea slugs, Plakobranchus ocellatus.</title>
        <authorList>
            <person name="Maeda T."/>
            <person name="Takahashi S."/>
            <person name="Yoshida T."/>
            <person name="Shimamura S."/>
            <person name="Takaki Y."/>
            <person name="Nagai Y."/>
            <person name="Toyoda A."/>
            <person name="Suzuki Y."/>
            <person name="Arimoto A."/>
            <person name="Ishii H."/>
            <person name="Satoh N."/>
            <person name="Nishiyama T."/>
            <person name="Hasebe M."/>
            <person name="Maruyama T."/>
            <person name="Minagawa J."/>
            <person name="Obokata J."/>
            <person name="Shigenobu S."/>
        </authorList>
    </citation>
    <scope>NUCLEOTIDE SEQUENCE [LARGE SCALE GENOMIC DNA]</scope>
</reference>
<accession>A0AAV4D0F2</accession>
<comment type="caution">
    <text evidence="1">The sequence shown here is derived from an EMBL/GenBank/DDBJ whole genome shotgun (WGS) entry which is preliminary data.</text>
</comment>
<keyword evidence="2" id="KW-1185">Reference proteome</keyword>
<evidence type="ECO:0000313" key="1">
    <source>
        <dbReference type="EMBL" id="GFO37687.1"/>
    </source>
</evidence>
<sequence length="87" mass="9206">MDFKLVESKVISGLKALCQAEAPMAGLEPTTEGYLNRSQGRLNSHCATNAPVKNRAQDAGATVASKLALRSTVTFVSRVRGSLSILT</sequence>
<dbReference type="AlphaFoldDB" id="A0AAV4D0F2"/>
<name>A0AAV4D0F2_9GAST</name>
<proteinExistence type="predicted"/>